<dbReference type="InParanoid" id="A0A3G9J5A8"/>
<evidence type="ECO:0000313" key="1">
    <source>
        <dbReference type="EMBL" id="BBH26367.1"/>
    </source>
</evidence>
<dbReference type="Proteomes" id="UP000268059">
    <property type="component" value="Chromosome"/>
</dbReference>
<dbReference type="EMBL" id="AP019309">
    <property type="protein sequence ID" value="BBH26367.1"/>
    <property type="molecule type" value="Genomic_DNA"/>
</dbReference>
<dbReference type="RefSeq" id="WP_125119240.1">
    <property type="nucleotide sequence ID" value="NZ_AP019309.1"/>
</dbReference>
<name>A0A3G9J5A8_9FIRM</name>
<evidence type="ECO:0000313" key="2">
    <source>
        <dbReference type="Proteomes" id="UP000268059"/>
    </source>
</evidence>
<protein>
    <submittedName>
        <fullName evidence="1">Uncharacterized protein</fullName>
    </submittedName>
</protein>
<reference evidence="1 2" key="1">
    <citation type="submission" date="2018-11" db="EMBL/GenBank/DDBJ databases">
        <title>Novel Erysipelotrichaceae bacterium isolated from small intestine of a swine.</title>
        <authorList>
            <person name="Kim J.S."/>
            <person name="Choe H."/>
            <person name="Lee Y.R."/>
            <person name="Kim K.M."/>
            <person name="Park D.S."/>
        </authorList>
    </citation>
    <scope>NUCLEOTIDE SEQUENCE [LARGE SCALE GENOMIC DNA]</scope>
    <source>
        <strain evidence="1 2">SG0102</strain>
    </source>
</reference>
<dbReference type="AlphaFoldDB" id="A0A3G9J5A8"/>
<dbReference type="KEGG" id="ebm:SG0102_13010"/>
<organism evidence="1 2">
    <name type="scientific">Intestinibaculum porci</name>
    <dbReference type="NCBI Taxonomy" id="2487118"/>
    <lineage>
        <taxon>Bacteria</taxon>
        <taxon>Bacillati</taxon>
        <taxon>Bacillota</taxon>
        <taxon>Erysipelotrichia</taxon>
        <taxon>Erysipelotrichales</taxon>
        <taxon>Erysipelotrichaceae</taxon>
        <taxon>Intestinibaculum</taxon>
    </lineage>
</organism>
<sequence>MNDREKDIIREAVINQALTGNPLTKEEIAFMANLVDRGITGDEAAQLIIDDILKNDTKEKN</sequence>
<keyword evidence="2" id="KW-1185">Reference proteome</keyword>
<accession>A0A3G9J5A8</accession>
<gene>
    <name evidence="1" type="ORF">SG0102_13010</name>
</gene>
<proteinExistence type="predicted"/>